<feature type="compositionally biased region" description="Low complexity" evidence="9">
    <location>
        <begin position="210"/>
        <end position="222"/>
    </location>
</feature>
<dbReference type="FunFam" id="1.10.10.60:FF:000315">
    <property type="entry name" value="NK1 homeobox 2"/>
    <property type="match status" value="1"/>
</dbReference>
<dbReference type="InterPro" id="IPR020479">
    <property type="entry name" value="HD_metazoa"/>
</dbReference>
<evidence type="ECO:0000256" key="3">
    <source>
        <dbReference type="ARBA" id="ARBA00023125"/>
    </source>
</evidence>
<dbReference type="AlphaFoldDB" id="A0A556U1N8"/>
<dbReference type="InterPro" id="IPR017970">
    <property type="entry name" value="Homeobox_CS"/>
</dbReference>
<organism evidence="11 12">
    <name type="scientific">Bagarius yarrelli</name>
    <name type="common">Goonch</name>
    <name type="synonym">Bagrus yarrelli</name>
    <dbReference type="NCBI Taxonomy" id="175774"/>
    <lineage>
        <taxon>Eukaryota</taxon>
        <taxon>Metazoa</taxon>
        <taxon>Chordata</taxon>
        <taxon>Craniata</taxon>
        <taxon>Vertebrata</taxon>
        <taxon>Euteleostomi</taxon>
        <taxon>Actinopterygii</taxon>
        <taxon>Neopterygii</taxon>
        <taxon>Teleostei</taxon>
        <taxon>Ostariophysi</taxon>
        <taxon>Siluriformes</taxon>
        <taxon>Sisoridae</taxon>
        <taxon>Sisorinae</taxon>
        <taxon>Bagarius</taxon>
    </lineage>
</organism>
<evidence type="ECO:0000256" key="5">
    <source>
        <dbReference type="ARBA" id="ARBA00023242"/>
    </source>
</evidence>
<reference evidence="11 12" key="1">
    <citation type="journal article" date="2019" name="Genome Biol. Evol.">
        <title>Whole-Genome Sequencing of the Giant Devil Catfish, Bagarius yarrelli.</title>
        <authorList>
            <person name="Jiang W."/>
            <person name="Lv Y."/>
            <person name="Cheng L."/>
            <person name="Yang K."/>
            <person name="Chao B."/>
            <person name="Wang X."/>
            <person name="Li Y."/>
            <person name="Pan X."/>
            <person name="You X."/>
            <person name="Zhang Y."/>
            <person name="Yang J."/>
            <person name="Li J."/>
            <person name="Zhang X."/>
            <person name="Liu S."/>
            <person name="Sun C."/>
            <person name="Yang J."/>
            <person name="Shi Q."/>
        </authorList>
    </citation>
    <scope>NUCLEOTIDE SEQUENCE [LARGE SCALE GENOMIC DNA]</scope>
    <source>
        <strain evidence="11">JWS20170419001</strain>
        <tissue evidence="11">Muscle</tissue>
    </source>
</reference>
<evidence type="ECO:0000256" key="2">
    <source>
        <dbReference type="ARBA" id="ARBA00022473"/>
    </source>
</evidence>
<sequence length="386" mass="41112">MNRDKVQVGDISIESPATGIAAQTAVIVVASPENVDMEAQGEKRIASGELALFSCPAARDVHQAESRENSVRQDAPALSPPSATRTTSFSVLDILDPNKFTSKRQPLTRTGCDTGCGFGSENRGDDSNHAADQKAYSDEYDCKKSSGLLKDDFVFRSSECENDFTRGNHTDSELQDDLCSEESSGALTGNADGEDEDPAMKSPSPGNHPSQQSTSNGQNQQGKSKRKRSGSDSKSGKPRRARTAFTYEQLVALENKFKSTRYLSVCERLNLALSLSLTETQVKIWFQNRRTKWKKQNPGADTSAPTGGGGGGGPNGPNGGLGSLSPLSPSPPMSGHLSVHASYPGHAPGGLVCTTQLPFLPSHAVLSPFMLSSQTYGAPAFYTPHL</sequence>
<keyword evidence="2" id="KW-0217">Developmental protein</keyword>
<dbReference type="GO" id="GO:0000981">
    <property type="term" value="F:DNA-binding transcription factor activity, RNA polymerase II-specific"/>
    <property type="evidence" value="ECO:0007669"/>
    <property type="project" value="InterPro"/>
</dbReference>
<dbReference type="PRINTS" id="PR00024">
    <property type="entry name" value="HOMEOBOX"/>
</dbReference>
<dbReference type="Proteomes" id="UP000319801">
    <property type="component" value="Unassembled WGS sequence"/>
</dbReference>
<evidence type="ECO:0000259" key="10">
    <source>
        <dbReference type="PROSITE" id="PS50071"/>
    </source>
</evidence>
<feature type="domain" description="Homeobox" evidence="10">
    <location>
        <begin position="236"/>
        <end position="296"/>
    </location>
</feature>
<protein>
    <submittedName>
        <fullName evidence="11">NK1 transcription factor-related protein 1</fullName>
    </submittedName>
</protein>
<accession>A0A556U1N8</accession>
<feature type="region of interest" description="Disordered" evidence="9">
    <location>
        <begin position="63"/>
        <end position="90"/>
    </location>
</feature>
<feature type="compositionally biased region" description="Low complexity" evidence="9">
    <location>
        <begin position="323"/>
        <end position="338"/>
    </location>
</feature>
<gene>
    <name evidence="11" type="ORF">Baya_7318</name>
</gene>
<feature type="region of interest" description="Disordered" evidence="9">
    <location>
        <begin position="292"/>
        <end position="341"/>
    </location>
</feature>
<comment type="caution">
    <text evidence="11">The sequence shown here is derived from an EMBL/GenBank/DDBJ whole genome shotgun (WGS) entry which is preliminary data.</text>
</comment>
<proteinExistence type="inferred from homology"/>
<dbReference type="Pfam" id="PF00046">
    <property type="entry name" value="Homeodomain"/>
    <property type="match status" value="1"/>
</dbReference>
<evidence type="ECO:0000256" key="8">
    <source>
        <dbReference type="RuleBase" id="RU000682"/>
    </source>
</evidence>
<dbReference type="InterPro" id="IPR050394">
    <property type="entry name" value="Homeobox_NK-like"/>
</dbReference>
<evidence type="ECO:0000256" key="4">
    <source>
        <dbReference type="ARBA" id="ARBA00023155"/>
    </source>
</evidence>
<evidence type="ECO:0000313" key="11">
    <source>
        <dbReference type="EMBL" id="TSL89829.1"/>
    </source>
</evidence>
<dbReference type="PROSITE" id="PS50071">
    <property type="entry name" value="HOMEOBOX_2"/>
    <property type="match status" value="1"/>
</dbReference>
<dbReference type="PANTHER" id="PTHR24340:SF26">
    <property type="entry name" value="NK1 TRANSCRIPTION FACTOR-RELATED PROTEIN 1"/>
    <property type="match status" value="1"/>
</dbReference>
<keyword evidence="3 7" id="KW-0238">DNA-binding</keyword>
<feature type="compositionally biased region" description="Polar residues" evidence="9">
    <location>
        <begin position="81"/>
        <end position="90"/>
    </location>
</feature>
<feature type="DNA-binding region" description="Homeobox" evidence="7">
    <location>
        <begin position="238"/>
        <end position="297"/>
    </location>
</feature>
<comment type="subcellular location">
    <subcellularLocation>
        <location evidence="1 7 8">Nucleus</location>
    </subcellularLocation>
</comment>
<dbReference type="SMART" id="SM00389">
    <property type="entry name" value="HOX"/>
    <property type="match status" value="1"/>
</dbReference>
<dbReference type="EMBL" id="VCAZ01000038">
    <property type="protein sequence ID" value="TSL89829.1"/>
    <property type="molecule type" value="Genomic_DNA"/>
</dbReference>
<feature type="region of interest" description="Disordered" evidence="9">
    <location>
        <begin position="164"/>
        <end position="242"/>
    </location>
</feature>
<keyword evidence="4 7" id="KW-0371">Homeobox</keyword>
<dbReference type="SUPFAM" id="SSF46689">
    <property type="entry name" value="Homeodomain-like"/>
    <property type="match status" value="1"/>
</dbReference>
<evidence type="ECO:0000256" key="7">
    <source>
        <dbReference type="PROSITE-ProRule" id="PRU00108"/>
    </source>
</evidence>
<evidence type="ECO:0000313" key="12">
    <source>
        <dbReference type="Proteomes" id="UP000319801"/>
    </source>
</evidence>
<dbReference type="GO" id="GO:0000978">
    <property type="term" value="F:RNA polymerase II cis-regulatory region sequence-specific DNA binding"/>
    <property type="evidence" value="ECO:0007669"/>
    <property type="project" value="TreeGrafter"/>
</dbReference>
<name>A0A556U1N8_BAGYA</name>
<keyword evidence="12" id="KW-1185">Reference proteome</keyword>
<dbReference type="InterPro" id="IPR001356">
    <property type="entry name" value="HD"/>
</dbReference>
<feature type="compositionally biased region" description="Gly residues" evidence="9">
    <location>
        <begin position="306"/>
        <end position="322"/>
    </location>
</feature>
<dbReference type="OrthoDB" id="6159439at2759"/>
<dbReference type="GO" id="GO:0030154">
    <property type="term" value="P:cell differentiation"/>
    <property type="evidence" value="ECO:0007669"/>
    <property type="project" value="TreeGrafter"/>
</dbReference>
<dbReference type="InterPro" id="IPR009057">
    <property type="entry name" value="Homeodomain-like_sf"/>
</dbReference>
<comment type="similarity">
    <text evidence="6">Belongs to the NK-1 homeobox family.</text>
</comment>
<evidence type="ECO:0000256" key="6">
    <source>
        <dbReference type="ARBA" id="ARBA00061009"/>
    </source>
</evidence>
<evidence type="ECO:0000256" key="9">
    <source>
        <dbReference type="SAM" id="MobiDB-lite"/>
    </source>
</evidence>
<dbReference type="Gene3D" id="1.10.10.60">
    <property type="entry name" value="Homeodomain-like"/>
    <property type="match status" value="1"/>
</dbReference>
<dbReference type="PANTHER" id="PTHR24340">
    <property type="entry name" value="HOMEOBOX PROTEIN NKX"/>
    <property type="match status" value="1"/>
</dbReference>
<dbReference type="CDD" id="cd00086">
    <property type="entry name" value="homeodomain"/>
    <property type="match status" value="1"/>
</dbReference>
<keyword evidence="5 7" id="KW-0539">Nucleus</keyword>
<dbReference type="PROSITE" id="PS00027">
    <property type="entry name" value="HOMEOBOX_1"/>
    <property type="match status" value="1"/>
</dbReference>
<dbReference type="GO" id="GO:0005634">
    <property type="term" value="C:nucleus"/>
    <property type="evidence" value="ECO:0007669"/>
    <property type="project" value="UniProtKB-SubCell"/>
</dbReference>
<evidence type="ECO:0000256" key="1">
    <source>
        <dbReference type="ARBA" id="ARBA00004123"/>
    </source>
</evidence>